<keyword evidence="5 8" id="KW-0460">Magnesium</keyword>
<feature type="binding site" evidence="8">
    <location>
        <position position="253"/>
    </location>
    <ligand>
        <name>K(+)</name>
        <dbReference type="ChEBI" id="CHEBI:29103"/>
    </ligand>
</feature>
<feature type="binding site" evidence="8">
    <location>
        <position position="122"/>
    </location>
    <ligand>
        <name>(6S)-5-formyl-5,6,7,8-tetrahydrofolate</name>
        <dbReference type="ChEBI" id="CHEBI:57457"/>
    </ligand>
</feature>
<dbReference type="GO" id="GO:0005737">
    <property type="term" value="C:cytoplasm"/>
    <property type="evidence" value="ECO:0007669"/>
    <property type="project" value="UniProtKB-SubCell"/>
</dbReference>
<keyword evidence="12" id="KW-1185">Reference proteome</keyword>
<dbReference type="OrthoDB" id="9805918at2"/>
<dbReference type="Gene3D" id="1.20.120.430">
    <property type="entry name" value="tRNA modification GTPase MnmE domain 2"/>
    <property type="match status" value="1"/>
</dbReference>
<evidence type="ECO:0000256" key="9">
    <source>
        <dbReference type="RuleBase" id="RU003313"/>
    </source>
</evidence>
<feature type="binding site" evidence="8">
    <location>
        <position position="440"/>
    </location>
    <ligand>
        <name>(6S)-5-formyl-5,6,7,8-tetrahydrofolate</name>
        <dbReference type="ChEBI" id="CHEBI:57457"/>
    </ligand>
</feature>
<evidence type="ECO:0000256" key="6">
    <source>
        <dbReference type="ARBA" id="ARBA00022958"/>
    </source>
</evidence>
<evidence type="ECO:0000256" key="7">
    <source>
        <dbReference type="ARBA" id="ARBA00023134"/>
    </source>
</evidence>
<dbReference type="CDD" id="cd14858">
    <property type="entry name" value="TrmE_N"/>
    <property type="match status" value="1"/>
</dbReference>
<feature type="binding site" evidence="8">
    <location>
        <position position="233"/>
    </location>
    <ligand>
        <name>Mg(2+)</name>
        <dbReference type="ChEBI" id="CHEBI:18420"/>
    </ligand>
</feature>
<dbReference type="Pfam" id="PF01926">
    <property type="entry name" value="MMR_HSR1"/>
    <property type="match status" value="1"/>
</dbReference>
<dbReference type="Pfam" id="PF10396">
    <property type="entry name" value="TrmE_N"/>
    <property type="match status" value="1"/>
</dbReference>
<dbReference type="EC" id="3.6.-.-" evidence="8"/>
<dbReference type="STRING" id="1277257.G293_02580"/>
<accession>A0A0G3I6K8</accession>
<dbReference type="Gene3D" id="3.40.50.300">
    <property type="entry name" value="P-loop containing nucleotide triphosphate hydrolases"/>
    <property type="match status" value="1"/>
</dbReference>
<dbReference type="InterPro" id="IPR005225">
    <property type="entry name" value="Small_GTP-bd"/>
</dbReference>
<feature type="binding site" evidence="8">
    <location>
        <position position="250"/>
    </location>
    <ligand>
        <name>K(+)</name>
        <dbReference type="ChEBI" id="CHEBI:29103"/>
    </ligand>
</feature>
<dbReference type="CDD" id="cd04164">
    <property type="entry name" value="trmE"/>
    <property type="match status" value="1"/>
</dbReference>
<keyword evidence="8" id="KW-0963">Cytoplasm</keyword>
<dbReference type="InterPro" id="IPR027417">
    <property type="entry name" value="P-loop_NTPase"/>
</dbReference>
<dbReference type="PATRIC" id="fig|1277257.4.peg.556"/>
<dbReference type="InterPro" id="IPR027368">
    <property type="entry name" value="MnmE_dom2"/>
</dbReference>
<dbReference type="Pfam" id="PF12631">
    <property type="entry name" value="MnmE_helical"/>
    <property type="match status" value="1"/>
</dbReference>
<evidence type="ECO:0000259" key="10">
    <source>
        <dbReference type="PROSITE" id="PS51709"/>
    </source>
</evidence>
<dbReference type="SUPFAM" id="SSF103025">
    <property type="entry name" value="Folate-binding domain"/>
    <property type="match status" value="1"/>
</dbReference>
<feature type="binding site" evidence="8">
    <location>
        <position position="82"/>
    </location>
    <ligand>
        <name>(6S)-5-formyl-5,6,7,8-tetrahydrofolate</name>
        <dbReference type="ChEBI" id="CHEBI:57457"/>
    </ligand>
</feature>
<proteinExistence type="inferred from homology"/>
<dbReference type="AlphaFoldDB" id="A0A0G3I6K8"/>
<keyword evidence="4 8" id="KW-0378">Hydrolase</keyword>
<dbReference type="InterPro" id="IPR025867">
    <property type="entry name" value="MnmE_helical"/>
</dbReference>
<feature type="domain" description="TrmE-type G" evidence="10">
    <location>
        <begin position="219"/>
        <end position="363"/>
    </location>
</feature>
<dbReference type="Proteomes" id="UP000035503">
    <property type="component" value="Chromosome"/>
</dbReference>
<dbReference type="GO" id="GO:0005525">
    <property type="term" value="F:GTP binding"/>
    <property type="evidence" value="ECO:0007669"/>
    <property type="project" value="UniProtKB-UniRule"/>
</dbReference>
<dbReference type="Gene3D" id="3.30.1360.120">
    <property type="entry name" value="Probable tRNA modification gtpase trme, domain 1"/>
    <property type="match status" value="1"/>
</dbReference>
<dbReference type="InterPro" id="IPR031168">
    <property type="entry name" value="G_TrmE"/>
</dbReference>
<dbReference type="GO" id="GO:0030488">
    <property type="term" value="P:tRNA methylation"/>
    <property type="evidence" value="ECO:0007669"/>
    <property type="project" value="TreeGrafter"/>
</dbReference>
<feature type="binding site" evidence="8">
    <location>
        <position position="248"/>
    </location>
    <ligand>
        <name>K(+)</name>
        <dbReference type="ChEBI" id="CHEBI:29103"/>
    </ligand>
</feature>
<dbReference type="PANTHER" id="PTHR42714">
    <property type="entry name" value="TRNA MODIFICATION GTPASE GTPBP3"/>
    <property type="match status" value="1"/>
</dbReference>
<feature type="binding site" evidence="8">
    <location>
        <position position="24"/>
    </location>
    <ligand>
        <name>(6S)-5-formyl-5,6,7,8-tetrahydrofolate</name>
        <dbReference type="ChEBI" id="CHEBI:57457"/>
    </ligand>
</feature>
<evidence type="ECO:0000313" key="12">
    <source>
        <dbReference type="Proteomes" id="UP000035503"/>
    </source>
</evidence>
<dbReference type="InterPro" id="IPR006073">
    <property type="entry name" value="GTP-bd"/>
</dbReference>
<evidence type="ECO:0000256" key="8">
    <source>
        <dbReference type="HAMAP-Rule" id="MF_00379"/>
    </source>
</evidence>
<comment type="caution">
    <text evidence="8">Lacks conserved residue(s) required for the propagation of feature annotation.</text>
</comment>
<comment type="cofactor">
    <cofactor evidence="8">
        <name>K(+)</name>
        <dbReference type="ChEBI" id="CHEBI:29103"/>
    </cofactor>
    <text evidence="8">Binds 1 potassium ion per subunit.</text>
</comment>
<evidence type="ECO:0000256" key="1">
    <source>
        <dbReference type="ARBA" id="ARBA00011043"/>
    </source>
</evidence>
<keyword evidence="7 8" id="KW-0342">GTP-binding</keyword>
<dbReference type="PRINTS" id="PR00449">
    <property type="entry name" value="RASTRNSFRMNG"/>
</dbReference>
<protein>
    <recommendedName>
        <fullName evidence="8">tRNA modification GTPase MnmE</fullName>
        <ecNumber evidence="8">3.6.-.-</ecNumber>
    </recommendedName>
</protein>
<dbReference type="RefSeq" id="WP_047264178.1">
    <property type="nucleotide sequence ID" value="NZ_CP004021.1"/>
</dbReference>
<dbReference type="PANTHER" id="PTHR42714:SF2">
    <property type="entry name" value="TRNA MODIFICATION GTPASE GTPBP3, MITOCHONDRIAL"/>
    <property type="match status" value="1"/>
</dbReference>
<keyword evidence="2 8" id="KW-0819">tRNA processing</keyword>
<feature type="binding site" evidence="8">
    <location>
        <begin position="229"/>
        <end position="234"/>
    </location>
    <ligand>
        <name>GTP</name>
        <dbReference type="ChEBI" id="CHEBI:37565"/>
    </ligand>
</feature>
<evidence type="ECO:0000256" key="5">
    <source>
        <dbReference type="ARBA" id="ARBA00022842"/>
    </source>
</evidence>
<keyword evidence="8" id="KW-0479">Metal-binding</keyword>
<sequence>MDYKKDTIFALSSGSPPSAISVIRLSGQSCFQVCEFICRRKNPFPRTASLRCFFSSDNIILDKGLLIIFPSPGSFTGEDSAEFYVHGGIAVVNSILGELAKNPNLRHANPGEFSRRAFENGKIDLIEAESLADLISSETEMQRRISMEGMFGKLSSLYNEWIDKLTHIRSFIEAYLDFSDEEDVHNFSSKEVWNDIIFLKDEISSHISQGRFGEIIRNGYKIVISGHSNAGKSSLFNALAKRDIAIVTDIPGTTRDILTIDLDLEGYLVKISDTAGIRDTDDVIEKEGIKRALLEVENADLILLLQEINSKTEIYFPENIDFIFIGTKSDLYTTNFHEYDHLISSTTGEGLEELINKIKSILLKKLNKVSFSIPSHKRHLEHLSQAVQYLEMVSFNDKDYGLDIIAENLRLASVSLGKITGSVDVEQLLDIIFSNFCIGK</sequence>
<reference evidence="11 12" key="1">
    <citation type="journal article" date="2015" name="Genome Announc.">
        <title>Complete Genome Sequence of 'Candidatus Liberibacter africanus,' a Bacterium Associated with Citrus Huanglongbing.</title>
        <authorList>
            <person name="Lin H."/>
            <person name="Pietersen G."/>
            <person name="Han C."/>
            <person name="Read D.A."/>
            <person name="Lou B."/>
            <person name="Gupta G."/>
            <person name="Civerolo E.L."/>
        </authorList>
    </citation>
    <scope>NUCLEOTIDE SEQUENCE [LARGE SCALE GENOMIC DNA]</scope>
    <source>
        <strain evidence="11 12">PTSAPSY</strain>
    </source>
</reference>
<dbReference type="NCBIfam" id="NF003661">
    <property type="entry name" value="PRK05291.1-3"/>
    <property type="match status" value="1"/>
</dbReference>
<keyword evidence="3 8" id="KW-0547">Nucleotide-binding</keyword>
<dbReference type="GO" id="GO:0003924">
    <property type="term" value="F:GTPase activity"/>
    <property type="evidence" value="ECO:0007669"/>
    <property type="project" value="UniProtKB-UniRule"/>
</dbReference>
<dbReference type="HAMAP" id="MF_00379">
    <property type="entry name" value="GTPase_MnmE"/>
    <property type="match status" value="1"/>
</dbReference>
<comment type="function">
    <text evidence="8">Exhibits a very high intrinsic GTPase hydrolysis rate. Involved in the addition of a carboxymethylaminomethyl (cmnm) group at the wobble position (U34) of certain tRNAs, forming tRNA-cmnm(5)s(2)U34.</text>
</comment>
<dbReference type="NCBIfam" id="TIGR00231">
    <property type="entry name" value="small_GTP"/>
    <property type="match status" value="1"/>
</dbReference>
<evidence type="ECO:0000313" key="11">
    <source>
        <dbReference type="EMBL" id="AKK20148.1"/>
    </source>
</evidence>
<feature type="binding site" evidence="8">
    <location>
        <begin position="273"/>
        <end position="276"/>
    </location>
    <ligand>
        <name>GTP</name>
        <dbReference type="ChEBI" id="CHEBI:37565"/>
    </ligand>
</feature>
<dbReference type="EMBL" id="CP004021">
    <property type="protein sequence ID" value="AKK20148.1"/>
    <property type="molecule type" value="Genomic_DNA"/>
</dbReference>
<evidence type="ECO:0000256" key="2">
    <source>
        <dbReference type="ARBA" id="ARBA00022694"/>
    </source>
</evidence>
<dbReference type="NCBIfam" id="TIGR00450">
    <property type="entry name" value="mnmE_trmE_thdF"/>
    <property type="match status" value="1"/>
</dbReference>
<name>A0A0G3I6K8_LIBAF</name>
<dbReference type="InterPro" id="IPR027266">
    <property type="entry name" value="TrmE/GcvT-like"/>
</dbReference>
<comment type="similarity">
    <text evidence="1 8 9">Belongs to the TRAFAC class TrmE-Era-EngA-EngB-Septin-like GTPase superfamily. TrmE GTPase family.</text>
</comment>
<dbReference type="GO" id="GO:0002098">
    <property type="term" value="P:tRNA wobble uridine modification"/>
    <property type="evidence" value="ECO:0007669"/>
    <property type="project" value="TreeGrafter"/>
</dbReference>
<dbReference type="KEGG" id="lau:G293_02580"/>
<feature type="binding site" evidence="8">
    <location>
        <position position="254"/>
    </location>
    <ligand>
        <name>Mg(2+)</name>
        <dbReference type="ChEBI" id="CHEBI:18420"/>
    </ligand>
</feature>
<dbReference type="InterPro" id="IPR004520">
    <property type="entry name" value="GTPase_MnmE"/>
</dbReference>
<gene>
    <name evidence="8" type="primary">mnmE</name>
    <name evidence="8" type="synonym">trmE</name>
    <name evidence="11" type="ORF">G293_02580</name>
</gene>
<feature type="binding site" evidence="8">
    <location>
        <begin position="248"/>
        <end position="254"/>
    </location>
    <ligand>
        <name>GTP</name>
        <dbReference type="ChEBI" id="CHEBI:37565"/>
    </ligand>
</feature>
<comment type="subcellular location">
    <subcellularLocation>
        <location evidence="8">Cytoplasm</location>
    </subcellularLocation>
</comment>
<dbReference type="FunFam" id="3.30.1360.120:FF:000007">
    <property type="entry name" value="tRNA modification GTPase GTPBP3, mitochondrial"/>
    <property type="match status" value="1"/>
</dbReference>
<dbReference type="SUPFAM" id="SSF52540">
    <property type="entry name" value="P-loop containing nucleoside triphosphate hydrolases"/>
    <property type="match status" value="1"/>
</dbReference>
<dbReference type="InterPro" id="IPR018948">
    <property type="entry name" value="GTP-bd_TrmE_N"/>
</dbReference>
<evidence type="ECO:0000256" key="4">
    <source>
        <dbReference type="ARBA" id="ARBA00022801"/>
    </source>
</evidence>
<dbReference type="GO" id="GO:0046872">
    <property type="term" value="F:metal ion binding"/>
    <property type="evidence" value="ECO:0007669"/>
    <property type="project" value="UniProtKB-KW"/>
</dbReference>
<comment type="subunit">
    <text evidence="8">Homodimer. Heterotetramer of two MnmE and two MnmG subunits.</text>
</comment>
<organism evidence="11 12">
    <name type="scientific">Candidatus Liberibacter africanus PTSAPSY</name>
    <dbReference type="NCBI Taxonomy" id="1277257"/>
    <lineage>
        <taxon>Bacteria</taxon>
        <taxon>Pseudomonadati</taxon>
        <taxon>Pseudomonadota</taxon>
        <taxon>Alphaproteobacteria</taxon>
        <taxon>Hyphomicrobiales</taxon>
        <taxon>Rhizobiaceae</taxon>
        <taxon>Liberibacter</taxon>
    </lineage>
</organism>
<dbReference type="SUPFAM" id="SSF116878">
    <property type="entry name" value="TrmE connector domain"/>
    <property type="match status" value="1"/>
</dbReference>
<dbReference type="PROSITE" id="PS51709">
    <property type="entry name" value="G_TRME"/>
    <property type="match status" value="1"/>
</dbReference>
<keyword evidence="6 8" id="KW-0630">Potassium</keyword>
<feature type="binding site" evidence="8">
    <location>
        <position position="229"/>
    </location>
    <ligand>
        <name>K(+)</name>
        <dbReference type="ChEBI" id="CHEBI:29103"/>
    </ligand>
</feature>
<evidence type="ECO:0000256" key="3">
    <source>
        <dbReference type="ARBA" id="ARBA00022741"/>
    </source>
</evidence>